<protein>
    <submittedName>
        <fullName evidence="1">Pentapeptide repeat-containing protein</fullName>
    </submittedName>
</protein>
<dbReference type="Gene3D" id="2.160.20.80">
    <property type="entry name" value="E3 ubiquitin-protein ligase SopA"/>
    <property type="match status" value="1"/>
</dbReference>
<reference evidence="1 2" key="1">
    <citation type="submission" date="2024-02" db="EMBL/GenBank/DDBJ databases">
        <title>Janibacter sp. nov., isolated from gut of marine sandworm.</title>
        <authorList>
            <person name="Kim B."/>
            <person name="Jun M.O."/>
            <person name="Shin N.-R."/>
        </authorList>
    </citation>
    <scope>NUCLEOTIDE SEQUENCE [LARGE SCALE GENOMIC DNA]</scope>
    <source>
        <strain evidence="1 2">A1S7</strain>
    </source>
</reference>
<proteinExistence type="predicted"/>
<evidence type="ECO:0000313" key="2">
    <source>
        <dbReference type="Proteomes" id="UP001382727"/>
    </source>
</evidence>
<gene>
    <name evidence="1" type="ORF">V1351_10890</name>
</gene>
<evidence type="ECO:0000313" key="1">
    <source>
        <dbReference type="EMBL" id="WXB75455.1"/>
    </source>
</evidence>
<organism evidence="1 2">
    <name type="scientific">Janibacter alittae</name>
    <dbReference type="NCBI Taxonomy" id="3115209"/>
    <lineage>
        <taxon>Bacteria</taxon>
        <taxon>Bacillati</taxon>
        <taxon>Actinomycetota</taxon>
        <taxon>Actinomycetes</taxon>
        <taxon>Micrococcales</taxon>
        <taxon>Intrasporangiaceae</taxon>
        <taxon>Janibacter</taxon>
    </lineage>
</organism>
<dbReference type="PANTHER" id="PTHR14136:SF17">
    <property type="entry name" value="BTB_POZ DOMAIN-CONTAINING PROTEIN KCTD9"/>
    <property type="match status" value="1"/>
</dbReference>
<dbReference type="Pfam" id="PF00805">
    <property type="entry name" value="Pentapeptide"/>
    <property type="match status" value="2"/>
</dbReference>
<sequence length="201" mass="21420">MRSLVEQIDGRSSVVDEVLTGDLGDGERLAGVELVGCTLRDASWAGATLAGVHFERCTVERVDLSRVSLPDCVIDACTFTGCKALATSWSTMRAPVISPEPSGWLDCQLSMGSFSGLDLAGSRFERCVLADADFDGATLTDVVVEDCSLAGARFVRADLRGADLRGARDYVIDVRETRVEGLRVDRTGALGLLTPFAVSVE</sequence>
<name>A0ABZ2MER0_9MICO</name>
<dbReference type="PANTHER" id="PTHR14136">
    <property type="entry name" value="BTB_POZ DOMAIN-CONTAINING PROTEIN KCTD9"/>
    <property type="match status" value="1"/>
</dbReference>
<dbReference type="Proteomes" id="UP001382727">
    <property type="component" value="Chromosome"/>
</dbReference>
<dbReference type="EMBL" id="CP144913">
    <property type="protein sequence ID" value="WXB75455.1"/>
    <property type="molecule type" value="Genomic_DNA"/>
</dbReference>
<dbReference type="InterPro" id="IPR001646">
    <property type="entry name" value="5peptide_repeat"/>
</dbReference>
<accession>A0ABZ2MER0</accession>
<dbReference type="InterPro" id="IPR051082">
    <property type="entry name" value="Pentapeptide-BTB/POZ_domain"/>
</dbReference>
<keyword evidence="2" id="KW-1185">Reference proteome</keyword>
<dbReference type="RefSeq" id="WP_338748176.1">
    <property type="nucleotide sequence ID" value="NZ_CP144913.1"/>
</dbReference>
<dbReference type="SUPFAM" id="SSF141571">
    <property type="entry name" value="Pentapeptide repeat-like"/>
    <property type="match status" value="1"/>
</dbReference>